<proteinExistence type="predicted"/>
<comment type="caution">
    <text evidence="1">The sequence shown here is derived from an EMBL/GenBank/DDBJ whole genome shotgun (WGS) entry which is preliminary data.</text>
</comment>
<protein>
    <submittedName>
        <fullName evidence="1">Uncharacterized protein</fullName>
    </submittedName>
</protein>
<accession>A0ACB9PYT6</accession>
<dbReference type="Proteomes" id="UP000828941">
    <property type="component" value="Chromosome 2"/>
</dbReference>
<keyword evidence="2" id="KW-1185">Reference proteome</keyword>
<sequence length="302" mass="34056">MKFFQEHNEALLEPFYLSRNTVIHRVAALNKPQILRDLLGMLSPRDQWHALRRKNVDENTILHNGELSVGIAKIVLGYEKELPLPSEDEIYPEQHPEKELHCWRLEMPKAKPPFTGLPSTREEQYTHSDGDYTPLLLAAASGIVEIVERILELYPEAINHVSKDELNILHVAVIYSQKKIFPIVKKHVACRSLINRLASNGNSVLHQVGSMKFYKGRHEAGIAYPIARGAALVPCWTAAMQSYDDPIDSSEKPVMYRGGTSAWGQFRLPHQIMASTASTSSSMDFLGELRRTMHSTSSGFNS</sequence>
<reference evidence="1 2" key="1">
    <citation type="journal article" date="2022" name="DNA Res.">
        <title>Chromosomal-level genome assembly of the orchid tree Bauhinia variegata (Leguminosae; Cercidoideae) supports the allotetraploid origin hypothesis of Bauhinia.</title>
        <authorList>
            <person name="Zhong Y."/>
            <person name="Chen Y."/>
            <person name="Zheng D."/>
            <person name="Pang J."/>
            <person name="Liu Y."/>
            <person name="Luo S."/>
            <person name="Meng S."/>
            <person name="Qian L."/>
            <person name="Wei D."/>
            <person name="Dai S."/>
            <person name="Zhou R."/>
        </authorList>
    </citation>
    <scope>NUCLEOTIDE SEQUENCE [LARGE SCALE GENOMIC DNA]</scope>
    <source>
        <strain evidence="1">BV-YZ2020</strain>
    </source>
</reference>
<evidence type="ECO:0000313" key="1">
    <source>
        <dbReference type="EMBL" id="KAI4353999.1"/>
    </source>
</evidence>
<evidence type="ECO:0000313" key="2">
    <source>
        <dbReference type="Proteomes" id="UP000828941"/>
    </source>
</evidence>
<organism evidence="1 2">
    <name type="scientific">Bauhinia variegata</name>
    <name type="common">Purple orchid tree</name>
    <name type="synonym">Phanera variegata</name>
    <dbReference type="NCBI Taxonomy" id="167791"/>
    <lineage>
        <taxon>Eukaryota</taxon>
        <taxon>Viridiplantae</taxon>
        <taxon>Streptophyta</taxon>
        <taxon>Embryophyta</taxon>
        <taxon>Tracheophyta</taxon>
        <taxon>Spermatophyta</taxon>
        <taxon>Magnoliopsida</taxon>
        <taxon>eudicotyledons</taxon>
        <taxon>Gunneridae</taxon>
        <taxon>Pentapetalae</taxon>
        <taxon>rosids</taxon>
        <taxon>fabids</taxon>
        <taxon>Fabales</taxon>
        <taxon>Fabaceae</taxon>
        <taxon>Cercidoideae</taxon>
        <taxon>Cercideae</taxon>
        <taxon>Bauhiniinae</taxon>
        <taxon>Bauhinia</taxon>
    </lineage>
</organism>
<name>A0ACB9PYT6_BAUVA</name>
<dbReference type="EMBL" id="CM039427">
    <property type="protein sequence ID" value="KAI4353999.1"/>
    <property type="molecule type" value="Genomic_DNA"/>
</dbReference>
<gene>
    <name evidence="1" type="ORF">L6164_002907</name>
</gene>